<evidence type="ECO:0000259" key="6">
    <source>
        <dbReference type="Pfam" id="PF07980"/>
    </source>
</evidence>
<dbReference type="Proteomes" id="UP000251241">
    <property type="component" value="Unassembled WGS sequence"/>
</dbReference>
<comment type="subcellular location">
    <subcellularLocation>
        <location evidence="1">Cell outer membrane</location>
    </subcellularLocation>
</comment>
<dbReference type="Gene3D" id="1.25.40.390">
    <property type="match status" value="1"/>
</dbReference>
<evidence type="ECO:0000256" key="5">
    <source>
        <dbReference type="ARBA" id="ARBA00023237"/>
    </source>
</evidence>
<dbReference type="GO" id="GO:0009279">
    <property type="term" value="C:cell outer membrane"/>
    <property type="evidence" value="ECO:0007669"/>
    <property type="project" value="UniProtKB-SubCell"/>
</dbReference>
<name>A0A2X2JCK1_SPHMU</name>
<dbReference type="RefSeq" id="WP_112375682.1">
    <property type="nucleotide sequence ID" value="NZ_CP069793.1"/>
</dbReference>
<evidence type="ECO:0000256" key="3">
    <source>
        <dbReference type="ARBA" id="ARBA00022729"/>
    </source>
</evidence>
<feature type="domain" description="SusD-like N-terminal" evidence="7">
    <location>
        <begin position="22"/>
        <end position="231"/>
    </location>
</feature>
<dbReference type="InterPro" id="IPR012944">
    <property type="entry name" value="SusD_RagB_dom"/>
</dbReference>
<dbReference type="GeneID" id="97182088"/>
<evidence type="ECO:0000259" key="7">
    <source>
        <dbReference type="Pfam" id="PF14322"/>
    </source>
</evidence>
<evidence type="ECO:0000256" key="4">
    <source>
        <dbReference type="ARBA" id="ARBA00023136"/>
    </source>
</evidence>
<dbReference type="SUPFAM" id="SSF48452">
    <property type="entry name" value="TPR-like"/>
    <property type="match status" value="1"/>
</dbReference>
<evidence type="ECO:0000256" key="2">
    <source>
        <dbReference type="ARBA" id="ARBA00006275"/>
    </source>
</evidence>
<dbReference type="Pfam" id="PF14322">
    <property type="entry name" value="SusD-like_3"/>
    <property type="match status" value="1"/>
</dbReference>
<keyword evidence="5" id="KW-0998">Cell outer membrane</keyword>
<dbReference type="InterPro" id="IPR033985">
    <property type="entry name" value="SusD-like_N"/>
</dbReference>
<feature type="domain" description="RagB/SusD" evidence="6">
    <location>
        <begin position="347"/>
        <end position="447"/>
    </location>
</feature>
<evidence type="ECO:0000313" key="9">
    <source>
        <dbReference type="Proteomes" id="UP000251241"/>
    </source>
</evidence>
<keyword evidence="4" id="KW-0472">Membrane</keyword>
<dbReference type="AlphaFoldDB" id="A0A2X2JCK1"/>
<keyword evidence="3" id="KW-0732">Signal</keyword>
<sequence>MKNLILIFLLFMGLFYGCSKTEFLDAKPDQSLVVPSSLEDFQAILDNDFDMNGVPNGLGLVPELGEIGSDDYYLTTDLYQNRLTSLYRDFYTWSKDANSGDNLNDWDRGYNCVFMANIVLDGLSQMKAGNYDLARWKEIRAAALFYRAHAFFQLAQVFAYPFGLADMEPYGIPLRLNADVSEKIKRSTVPETYAQITKDLEDAVEALPPTSSYKERPSKTACYALLARVYLSMRDYDKALAAADASLNIVDGLLDYNKLSASANYPFQGSAIMDTEVLFKSTFVTRSGITSPLSIFIAKIDSNLYQSYVKEDLRKGVFFRTATPSGFRYKGSFYASTAFFVGLATDEVYLIKAECQAKLGRTQDAVETIEKLRKNRFAANSDLYKVPASIALDQQSLLKFVRDERRRELIFRGLRWTDLRRYNMEGESLTIHRVLGDERYTLNPNDKRYAFLIPSLIIGYNPDMAQNPR</sequence>
<accession>A0A2X2JCK1</accession>
<dbReference type="PROSITE" id="PS51257">
    <property type="entry name" value="PROKAR_LIPOPROTEIN"/>
    <property type="match status" value="1"/>
</dbReference>
<organism evidence="8 9">
    <name type="scientific">Sphingobacterium multivorum</name>
    <dbReference type="NCBI Taxonomy" id="28454"/>
    <lineage>
        <taxon>Bacteria</taxon>
        <taxon>Pseudomonadati</taxon>
        <taxon>Bacteroidota</taxon>
        <taxon>Sphingobacteriia</taxon>
        <taxon>Sphingobacteriales</taxon>
        <taxon>Sphingobacteriaceae</taxon>
        <taxon>Sphingobacterium</taxon>
    </lineage>
</organism>
<comment type="similarity">
    <text evidence="2">Belongs to the SusD family.</text>
</comment>
<evidence type="ECO:0000256" key="1">
    <source>
        <dbReference type="ARBA" id="ARBA00004442"/>
    </source>
</evidence>
<dbReference type="InterPro" id="IPR011990">
    <property type="entry name" value="TPR-like_helical_dom_sf"/>
</dbReference>
<evidence type="ECO:0000313" key="8">
    <source>
        <dbReference type="EMBL" id="SPZ92097.1"/>
    </source>
</evidence>
<gene>
    <name evidence="8" type="ORF">NCTC11343_04151</name>
</gene>
<proteinExistence type="inferred from homology"/>
<dbReference type="Pfam" id="PF07980">
    <property type="entry name" value="SusD_RagB"/>
    <property type="match status" value="1"/>
</dbReference>
<dbReference type="EMBL" id="UAUU01000011">
    <property type="protein sequence ID" value="SPZ92097.1"/>
    <property type="molecule type" value="Genomic_DNA"/>
</dbReference>
<reference evidence="8 9" key="1">
    <citation type="submission" date="2018-06" db="EMBL/GenBank/DDBJ databases">
        <authorList>
            <consortium name="Pathogen Informatics"/>
            <person name="Doyle S."/>
        </authorList>
    </citation>
    <scope>NUCLEOTIDE SEQUENCE [LARGE SCALE GENOMIC DNA]</scope>
    <source>
        <strain evidence="8 9">NCTC11343</strain>
    </source>
</reference>
<protein>
    <submittedName>
        <fullName evidence="8">SusD family</fullName>
    </submittedName>
</protein>